<accession>Q4T1R3</accession>
<protein>
    <submittedName>
        <fullName evidence="1">(spotted green pufferfish) hypothetical protein</fullName>
    </submittedName>
</protein>
<dbReference type="KEGG" id="tng:GSTEN00008677G001"/>
<gene>
    <name evidence="1" type="ORF">GSTENG00008677001</name>
</gene>
<dbReference type="EMBL" id="CAAE01010493">
    <property type="protein sequence ID" value="CAF93169.1"/>
    <property type="molecule type" value="Genomic_DNA"/>
</dbReference>
<name>Q4T1R3_TETNG</name>
<sequence length="29" mass="3246">PTMTERCSLWSALSAAACCFYRGSFMQVQ</sequence>
<feature type="non-terminal residue" evidence="1">
    <location>
        <position position="29"/>
    </location>
</feature>
<reference evidence="1" key="2">
    <citation type="submission" date="2004-02" db="EMBL/GenBank/DDBJ databases">
        <authorList>
            <consortium name="Genoscope"/>
            <consortium name="Whitehead Institute Centre for Genome Research"/>
        </authorList>
    </citation>
    <scope>NUCLEOTIDE SEQUENCE</scope>
</reference>
<organism evidence="1">
    <name type="scientific">Tetraodon nigroviridis</name>
    <name type="common">Spotted green pufferfish</name>
    <name type="synonym">Chelonodon nigroviridis</name>
    <dbReference type="NCBI Taxonomy" id="99883"/>
    <lineage>
        <taxon>Eukaryota</taxon>
        <taxon>Metazoa</taxon>
        <taxon>Chordata</taxon>
        <taxon>Craniata</taxon>
        <taxon>Vertebrata</taxon>
        <taxon>Euteleostomi</taxon>
        <taxon>Actinopterygii</taxon>
        <taxon>Neopterygii</taxon>
        <taxon>Teleostei</taxon>
        <taxon>Neoteleostei</taxon>
        <taxon>Acanthomorphata</taxon>
        <taxon>Eupercaria</taxon>
        <taxon>Tetraodontiformes</taxon>
        <taxon>Tetradontoidea</taxon>
        <taxon>Tetraodontidae</taxon>
        <taxon>Tetraodon</taxon>
    </lineage>
</organism>
<proteinExistence type="predicted"/>
<feature type="non-terminal residue" evidence="1">
    <location>
        <position position="1"/>
    </location>
</feature>
<reference evidence="1" key="1">
    <citation type="journal article" date="2004" name="Nature">
        <title>Genome duplication in the teleost fish Tetraodon nigroviridis reveals the early vertebrate proto-karyotype.</title>
        <authorList>
            <person name="Jaillon O."/>
            <person name="Aury J.-M."/>
            <person name="Brunet F."/>
            <person name="Petit J.-L."/>
            <person name="Stange-Thomann N."/>
            <person name="Mauceli E."/>
            <person name="Bouneau L."/>
            <person name="Fischer C."/>
            <person name="Ozouf-Costaz C."/>
            <person name="Bernot A."/>
            <person name="Nicaud S."/>
            <person name="Jaffe D."/>
            <person name="Fisher S."/>
            <person name="Lutfalla G."/>
            <person name="Dossat C."/>
            <person name="Segurens B."/>
            <person name="Dasilva C."/>
            <person name="Salanoubat M."/>
            <person name="Levy M."/>
            <person name="Boudet N."/>
            <person name="Castellano S."/>
            <person name="Anthouard V."/>
            <person name="Jubin C."/>
            <person name="Castelli V."/>
            <person name="Katinka M."/>
            <person name="Vacherie B."/>
            <person name="Biemont C."/>
            <person name="Skalli Z."/>
            <person name="Cattolico L."/>
            <person name="Poulain J."/>
            <person name="De Berardinis V."/>
            <person name="Cruaud C."/>
            <person name="Duprat S."/>
            <person name="Brottier P."/>
            <person name="Coutanceau J.-P."/>
            <person name="Gouzy J."/>
            <person name="Parra G."/>
            <person name="Lardier G."/>
            <person name="Chapple C."/>
            <person name="McKernan K.J."/>
            <person name="McEwan P."/>
            <person name="Bosak S."/>
            <person name="Kellis M."/>
            <person name="Volff J.-N."/>
            <person name="Guigo R."/>
            <person name="Zody M.C."/>
            <person name="Mesirov J."/>
            <person name="Lindblad-Toh K."/>
            <person name="Birren B."/>
            <person name="Nusbaum C."/>
            <person name="Kahn D."/>
            <person name="Robinson-Rechavi M."/>
            <person name="Laudet V."/>
            <person name="Schachter V."/>
            <person name="Quetier F."/>
            <person name="Saurin W."/>
            <person name="Scarpelli C."/>
            <person name="Wincker P."/>
            <person name="Lander E.S."/>
            <person name="Weissenbach J."/>
            <person name="Roest Crollius H."/>
        </authorList>
    </citation>
    <scope>NUCLEOTIDE SEQUENCE [LARGE SCALE GENOMIC DNA]</scope>
</reference>
<comment type="caution">
    <text evidence="1">The sequence shown here is derived from an EMBL/GenBank/DDBJ whole genome shotgun (WGS) entry which is preliminary data.</text>
</comment>
<dbReference type="AlphaFoldDB" id="Q4T1R3"/>
<evidence type="ECO:0000313" key="1">
    <source>
        <dbReference type="EMBL" id="CAF93169.1"/>
    </source>
</evidence>